<reference evidence="2 3" key="1">
    <citation type="journal article" date="2011" name="Genome Res.">
        <title>Chromosome and gene copy number variation allow major structural change between species and strains of Leishmania.</title>
        <authorList>
            <person name="Rogers M.B."/>
            <person name="Hilley J.D."/>
            <person name="Dickens N.J."/>
            <person name="Wilkes J."/>
            <person name="Bates P.A."/>
            <person name="Depledge D.P."/>
            <person name="Harris D."/>
            <person name="Her Y."/>
            <person name="Herzyk P."/>
            <person name="Imamura H."/>
            <person name="Otto T.D."/>
            <person name="Sanders M."/>
            <person name="Seeger K."/>
            <person name="Dujardin J.C."/>
            <person name="Berriman M."/>
            <person name="Smith D.F."/>
            <person name="Hertz-Fowler C."/>
            <person name="Mottram J.C."/>
        </authorList>
    </citation>
    <scope>NUCLEOTIDE SEQUENCE [LARGE SCALE GENOMIC DNA]</scope>
    <source>
        <strain evidence="2 3">MHOM/GT/2001/U1103</strain>
    </source>
</reference>
<dbReference type="Pfam" id="PF10639">
    <property type="entry name" value="TMEM234"/>
    <property type="match status" value="1"/>
</dbReference>
<protein>
    <submittedName>
        <fullName evidence="2">Uncharacterized protein</fullName>
    </submittedName>
</protein>
<evidence type="ECO:0000256" key="1">
    <source>
        <dbReference type="SAM" id="Phobius"/>
    </source>
</evidence>
<name>E9AWD6_LEIMU</name>
<evidence type="ECO:0000313" key="2">
    <source>
        <dbReference type="EMBL" id="CBZ27271.1"/>
    </source>
</evidence>
<sequence length="141" mass="15665">MPRVYVSLWTPEPFHDLCHASGCAAVGRDEPAAEALQPRDDAVFLVRRPKYMATQAVNLSDSVVFFLLCEVDVSVGSIVVNSLAFVITVLMSVFCARVCCARGPLQGAFWWWWGLCCPLLQRALRVGPLGRLRPVIRCPRC</sequence>
<evidence type="ECO:0000313" key="3">
    <source>
        <dbReference type="Proteomes" id="UP000007259"/>
    </source>
</evidence>
<accession>E9AWD6</accession>
<dbReference type="GeneID" id="13454408"/>
<keyword evidence="1" id="KW-0812">Transmembrane</keyword>
<keyword evidence="1" id="KW-1133">Transmembrane helix</keyword>
<dbReference type="EMBL" id="FR799576">
    <property type="protein sequence ID" value="CBZ27271.1"/>
    <property type="molecule type" value="Genomic_DNA"/>
</dbReference>
<dbReference type="InterPro" id="IPR018908">
    <property type="entry name" value="TMEM234"/>
</dbReference>
<dbReference type="VEuPathDB" id="TriTrypDB:LmxM.23.1180"/>
<gene>
    <name evidence="2" type="ORF">LMXM_23_1180</name>
</gene>
<dbReference type="AlphaFoldDB" id="E9AWD6"/>
<feature type="transmembrane region" description="Helical" evidence="1">
    <location>
        <begin position="75"/>
        <end position="96"/>
    </location>
</feature>
<dbReference type="KEGG" id="lmi:LMXM_23_1180"/>
<dbReference type="Proteomes" id="UP000007259">
    <property type="component" value="Chromosome 23"/>
</dbReference>
<keyword evidence="1" id="KW-0472">Membrane</keyword>
<proteinExistence type="predicted"/>
<organism evidence="2 3">
    <name type="scientific">Leishmania mexicana (strain MHOM/GT/2001/U1103)</name>
    <dbReference type="NCBI Taxonomy" id="929439"/>
    <lineage>
        <taxon>Eukaryota</taxon>
        <taxon>Discoba</taxon>
        <taxon>Euglenozoa</taxon>
        <taxon>Kinetoplastea</taxon>
        <taxon>Metakinetoplastina</taxon>
        <taxon>Trypanosomatida</taxon>
        <taxon>Trypanosomatidae</taxon>
        <taxon>Leishmaniinae</taxon>
        <taxon>Leishmania</taxon>
    </lineage>
</organism>
<dbReference type="RefSeq" id="XP_003875758.1">
    <property type="nucleotide sequence ID" value="XM_003875709.1"/>
</dbReference>
<keyword evidence="3" id="KW-1185">Reference proteome</keyword>
<dbReference type="OrthoDB" id="43458at2759"/>